<proteinExistence type="predicted"/>
<protein>
    <submittedName>
        <fullName evidence="1">Uncharacterized protein</fullName>
    </submittedName>
</protein>
<sequence>MEITSLVNAILTFNQLLKEARQPNVASWQPLFITQCTDWCIFIETELASLSNEERQNIRTRAQQDTKDILPSINQLLDAHHYFFKVLLRNVFLNNDTYLYIMKNYRFLNQPEQDVLMKARKKQFIYFFKIT</sequence>
<comment type="caution">
    <text evidence="1">The sequence shown here is derived from an EMBL/GenBank/DDBJ whole genome shotgun (WGS) entry which is preliminary data.</text>
</comment>
<feature type="non-terminal residue" evidence="1">
    <location>
        <position position="131"/>
    </location>
</feature>
<accession>A0A367IJQ3</accession>
<name>A0A367IJQ3_RHIAZ</name>
<dbReference type="EMBL" id="PJQL01005690">
    <property type="protein sequence ID" value="RCH77751.1"/>
    <property type="molecule type" value="Genomic_DNA"/>
</dbReference>
<evidence type="ECO:0000313" key="2">
    <source>
        <dbReference type="Proteomes" id="UP000252139"/>
    </source>
</evidence>
<keyword evidence="2" id="KW-1185">Reference proteome</keyword>
<organism evidence="1 2">
    <name type="scientific">Rhizopus azygosporus</name>
    <name type="common">Rhizopus microsporus var. azygosporus</name>
    <dbReference type="NCBI Taxonomy" id="86630"/>
    <lineage>
        <taxon>Eukaryota</taxon>
        <taxon>Fungi</taxon>
        <taxon>Fungi incertae sedis</taxon>
        <taxon>Mucoromycota</taxon>
        <taxon>Mucoromycotina</taxon>
        <taxon>Mucoromycetes</taxon>
        <taxon>Mucorales</taxon>
        <taxon>Mucorineae</taxon>
        <taxon>Rhizopodaceae</taxon>
        <taxon>Rhizopus</taxon>
    </lineage>
</organism>
<dbReference type="Proteomes" id="UP000252139">
    <property type="component" value="Unassembled WGS sequence"/>
</dbReference>
<dbReference type="AlphaFoldDB" id="A0A367IJQ3"/>
<evidence type="ECO:0000313" key="1">
    <source>
        <dbReference type="EMBL" id="RCH77751.1"/>
    </source>
</evidence>
<dbReference type="OrthoDB" id="2244689at2759"/>
<reference evidence="1 2" key="1">
    <citation type="journal article" date="2018" name="G3 (Bethesda)">
        <title>Phylogenetic and Phylogenomic Definition of Rhizopus Species.</title>
        <authorList>
            <person name="Gryganskyi A.P."/>
            <person name="Golan J."/>
            <person name="Dolatabadi S."/>
            <person name="Mondo S."/>
            <person name="Robb S."/>
            <person name="Idnurm A."/>
            <person name="Muszewska A."/>
            <person name="Steczkiewicz K."/>
            <person name="Masonjones S."/>
            <person name="Liao H.L."/>
            <person name="Gajdeczka M.T."/>
            <person name="Anike F."/>
            <person name="Vuek A."/>
            <person name="Anishchenko I.M."/>
            <person name="Voigt K."/>
            <person name="de Hoog G.S."/>
            <person name="Smith M.E."/>
            <person name="Heitman J."/>
            <person name="Vilgalys R."/>
            <person name="Stajich J.E."/>
        </authorList>
    </citation>
    <scope>NUCLEOTIDE SEQUENCE [LARGE SCALE GENOMIC DNA]</scope>
    <source>
        <strain evidence="1 2">CBS 357.93</strain>
    </source>
</reference>
<gene>
    <name evidence="1" type="ORF">CU097_001406</name>
</gene>